<feature type="domain" description="DNA methylase N-4/N-6" evidence="4">
    <location>
        <begin position="88"/>
        <end position="217"/>
    </location>
</feature>
<evidence type="ECO:0000256" key="2">
    <source>
        <dbReference type="ARBA" id="ARBA00022603"/>
    </source>
</evidence>
<dbReference type="Gene3D" id="3.40.50.150">
    <property type="entry name" value="Vaccinia Virus protein VP39"/>
    <property type="match status" value="1"/>
</dbReference>
<dbReference type="AlphaFoldDB" id="A0A0F9PUM5"/>
<organism evidence="5">
    <name type="scientific">marine sediment metagenome</name>
    <dbReference type="NCBI Taxonomy" id="412755"/>
    <lineage>
        <taxon>unclassified sequences</taxon>
        <taxon>metagenomes</taxon>
        <taxon>ecological metagenomes</taxon>
    </lineage>
</organism>
<evidence type="ECO:0000259" key="4">
    <source>
        <dbReference type="Pfam" id="PF01555"/>
    </source>
</evidence>
<evidence type="ECO:0000256" key="3">
    <source>
        <dbReference type="ARBA" id="ARBA00022679"/>
    </source>
</evidence>
<dbReference type="InterPro" id="IPR002941">
    <property type="entry name" value="DNA_methylase_N4/N6"/>
</dbReference>
<comment type="caution">
    <text evidence="5">The sequence shown here is derived from an EMBL/GenBank/DDBJ whole genome shotgun (WGS) entry which is preliminary data.</text>
</comment>
<accession>A0A0F9PUM5</accession>
<dbReference type="EMBL" id="LAZR01004880">
    <property type="protein sequence ID" value="KKN04761.1"/>
    <property type="molecule type" value="Genomic_DNA"/>
</dbReference>
<keyword evidence="3" id="KW-0808">Transferase</keyword>
<reference evidence="5" key="1">
    <citation type="journal article" date="2015" name="Nature">
        <title>Complex archaea that bridge the gap between prokaryotes and eukaryotes.</title>
        <authorList>
            <person name="Spang A."/>
            <person name="Saw J.H."/>
            <person name="Jorgensen S.L."/>
            <person name="Zaremba-Niedzwiedzka K."/>
            <person name="Martijn J."/>
            <person name="Lind A.E."/>
            <person name="van Eijk R."/>
            <person name="Schleper C."/>
            <person name="Guy L."/>
            <person name="Ettema T.J."/>
        </authorList>
    </citation>
    <scope>NUCLEOTIDE SEQUENCE</scope>
</reference>
<dbReference type="InterPro" id="IPR002052">
    <property type="entry name" value="DNA_methylase_N6_adenine_CS"/>
</dbReference>
<proteinExistence type="inferred from homology"/>
<dbReference type="Pfam" id="PF01555">
    <property type="entry name" value="N6_N4_Mtase"/>
    <property type="match status" value="1"/>
</dbReference>
<dbReference type="GO" id="GO:0003677">
    <property type="term" value="F:DNA binding"/>
    <property type="evidence" value="ECO:0007669"/>
    <property type="project" value="InterPro"/>
</dbReference>
<evidence type="ECO:0000256" key="1">
    <source>
        <dbReference type="ARBA" id="ARBA00006594"/>
    </source>
</evidence>
<dbReference type="SUPFAM" id="SSF53335">
    <property type="entry name" value="S-adenosyl-L-methionine-dependent methyltransferases"/>
    <property type="match status" value="1"/>
</dbReference>
<sequence length="220" mass="25744">MTDRDGIKNPVLTARVGNNNDLFPDVLDLYVPDGSTILDVTYGKGIFWKDVNIDARSYKLFTNDCEYGLGEYSYDCRELPKPWEDAFDTVIFDPPYLYVGGWKTMRNFGAANSKLYRNQERAKKISGVKQVDLLYYNSIKEAYRVLKHKGILIIKCMDQVQSGKQVWAHMTYKEYAEILGFRSEDLFVLVRKSKPLMRHKKQIHARKNHSYFLVFKAWKK</sequence>
<gene>
    <name evidence="5" type="ORF">LCGC14_1094220</name>
</gene>
<dbReference type="PROSITE" id="PS00092">
    <property type="entry name" value="N6_MTASE"/>
    <property type="match status" value="1"/>
</dbReference>
<protein>
    <recommendedName>
        <fullName evidence="4">DNA methylase N-4/N-6 domain-containing protein</fullName>
    </recommendedName>
</protein>
<dbReference type="InterPro" id="IPR029063">
    <property type="entry name" value="SAM-dependent_MTases_sf"/>
</dbReference>
<dbReference type="GO" id="GO:0032259">
    <property type="term" value="P:methylation"/>
    <property type="evidence" value="ECO:0007669"/>
    <property type="project" value="UniProtKB-KW"/>
</dbReference>
<dbReference type="GO" id="GO:0008170">
    <property type="term" value="F:N-methyltransferase activity"/>
    <property type="evidence" value="ECO:0007669"/>
    <property type="project" value="InterPro"/>
</dbReference>
<name>A0A0F9PUM5_9ZZZZ</name>
<keyword evidence="2" id="KW-0489">Methyltransferase</keyword>
<comment type="similarity">
    <text evidence="1">Belongs to the N(4)/N(6)-methyltransferase family.</text>
</comment>
<evidence type="ECO:0000313" key="5">
    <source>
        <dbReference type="EMBL" id="KKN04761.1"/>
    </source>
</evidence>